<comment type="caution">
    <text evidence="2">The sequence shown here is derived from an EMBL/GenBank/DDBJ whole genome shotgun (WGS) entry which is preliminary data.</text>
</comment>
<keyword evidence="1" id="KW-1133">Transmembrane helix</keyword>
<dbReference type="Proteomes" id="UP000688137">
    <property type="component" value="Unassembled WGS sequence"/>
</dbReference>
<keyword evidence="3" id="KW-1185">Reference proteome</keyword>
<evidence type="ECO:0000256" key="1">
    <source>
        <dbReference type="SAM" id="Phobius"/>
    </source>
</evidence>
<evidence type="ECO:0000313" key="2">
    <source>
        <dbReference type="EMBL" id="CAD8116596.1"/>
    </source>
</evidence>
<feature type="transmembrane region" description="Helical" evidence="1">
    <location>
        <begin position="83"/>
        <end position="101"/>
    </location>
</feature>
<keyword evidence="1" id="KW-0812">Transmembrane</keyword>
<protein>
    <recommendedName>
        <fullName evidence="4">Transmembrane protein</fullName>
    </recommendedName>
</protein>
<feature type="transmembrane region" description="Helical" evidence="1">
    <location>
        <begin position="21"/>
        <end position="44"/>
    </location>
</feature>
<name>A0A8S1QMB4_PARPR</name>
<evidence type="ECO:0008006" key="4">
    <source>
        <dbReference type="Google" id="ProtNLM"/>
    </source>
</evidence>
<keyword evidence="1" id="KW-0472">Membrane</keyword>
<sequence length="168" mass="20338">MNSISNFYIRNVLSLLLNQGFVIQMLIQLFISNFFIIQVISTFICNDNENDFQNQLQMNLQNLNLNFLIQLINLKSNSLQKYSIGYFIFFIQSWLFCIYFIKIVHKICYLKYFYVQHHSQNSILFIECRICRYFYHIFIKTCLFKRRIQVEIEIQGCLLIEITFLAIF</sequence>
<proteinExistence type="predicted"/>
<gene>
    <name evidence="2" type="ORF">PPRIM_AZ9-3.1.T1750021</name>
</gene>
<evidence type="ECO:0000313" key="3">
    <source>
        <dbReference type="Proteomes" id="UP000688137"/>
    </source>
</evidence>
<reference evidence="2" key="1">
    <citation type="submission" date="2021-01" db="EMBL/GenBank/DDBJ databases">
        <authorList>
            <consortium name="Genoscope - CEA"/>
            <person name="William W."/>
        </authorList>
    </citation>
    <scope>NUCLEOTIDE SEQUENCE</scope>
</reference>
<organism evidence="2 3">
    <name type="scientific">Paramecium primaurelia</name>
    <dbReference type="NCBI Taxonomy" id="5886"/>
    <lineage>
        <taxon>Eukaryota</taxon>
        <taxon>Sar</taxon>
        <taxon>Alveolata</taxon>
        <taxon>Ciliophora</taxon>
        <taxon>Intramacronucleata</taxon>
        <taxon>Oligohymenophorea</taxon>
        <taxon>Peniculida</taxon>
        <taxon>Parameciidae</taxon>
        <taxon>Paramecium</taxon>
    </lineage>
</organism>
<accession>A0A8S1QMB4</accession>
<dbReference type="EMBL" id="CAJJDM010000184">
    <property type="protein sequence ID" value="CAD8116596.1"/>
    <property type="molecule type" value="Genomic_DNA"/>
</dbReference>
<dbReference type="AlphaFoldDB" id="A0A8S1QMB4"/>